<gene>
    <name evidence="18" type="ORF">SORBI_3001G353900</name>
</gene>
<dbReference type="GO" id="GO:0004672">
    <property type="term" value="F:protein kinase activity"/>
    <property type="evidence" value="ECO:0000318"/>
    <property type="project" value="GO_Central"/>
</dbReference>
<dbReference type="SMART" id="SM00220">
    <property type="entry name" value="S_TKc"/>
    <property type="match status" value="2"/>
</dbReference>
<dbReference type="PROSITE" id="PS00107">
    <property type="entry name" value="PROTEIN_KINASE_ATP"/>
    <property type="match status" value="2"/>
</dbReference>
<dbReference type="Pfam" id="PF07714">
    <property type="entry name" value="PK_Tyr_Ser-Thr"/>
    <property type="match status" value="2"/>
</dbReference>
<keyword evidence="19" id="KW-1185">Reference proteome</keyword>
<evidence type="ECO:0000256" key="12">
    <source>
        <dbReference type="ARBA" id="ARBA00022989"/>
    </source>
</evidence>
<keyword evidence="8" id="KW-0732">Signal</keyword>
<dbReference type="Gene3D" id="1.10.510.10">
    <property type="entry name" value="Transferase(Phosphotransferase) domain 1"/>
    <property type="match status" value="3"/>
</dbReference>
<evidence type="ECO:0000256" key="4">
    <source>
        <dbReference type="ARBA" id="ARBA00022475"/>
    </source>
</evidence>
<feature type="binding site" evidence="16">
    <location>
        <position position="428"/>
    </location>
    <ligand>
        <name>ATP</name>
        <dbReference type="ChEBI" id="CHEBI:30616"/>
    </ligand>
</feature>
<dbReference type="InterPro" id="IPR001245">
    <property type="entry name" value="Ser-Thr/Tyr_kinase_cat_dom"/>
</dbReference>
<dbReference type="Gramene" id="OQU92507">
    <property type="protein sequence ID" value="OQU92507"/>
    <property type="gene ID" value="SORBI_3001G353900"/>
</dbReference>
<dbReference type="InterPro" id="IPR000719">
    <property type="entry name" value="Prot_kinase_dom"/>
</dbReference>
<dbReference type="eggNOG" id="KOG1187">
    <property type="taxonomic scope" value="Eukaryota"/>
</dbReference>
<feature type="domain" description="Protein kinase" evidence="17">
    <location>
        <begin position="399"/>
        <end position="666"/>
    </location>
</feature>
<proteinExistence type="inferred from homology"/>
<dbReference type="InParanoid" id="A0A1Z5S9C0"/>
<dbReference type="InterPro" id="IPR045272">
    <property type="entry name" value="ANXUR1/2-like"/>
</dbReference>
<dbReference type="Proteomes" id="UP000000768">
    <property type="component" value="Chromosome 1"/>
</dbReference>
<keyword evidence="9 16" id="KW-0547">Nucleotide-binding</keyword>
<evidence type="ECO:0000256" key="8">
    <source>
        <dbReference type="ARBA" id="ARBA00022729"/>
    </source>
</evidence>
<dbReference type="InterPro" id="IPR017441">
    <property type="entry name" value="Protein_kinase_ATP_BS"/>
</dbReference>
<keyword evidence="11 16" id="KW-0067">ATP-binding</keyword>
<evidence type="ECO:0000256" key="13">
    <source>
        <dbReference type="ARBA" id="ARBA00023136"/>
    </source>
</evidence>
<feature type="domain" description="Protein kinase" evidence="17">
    <location>
        <begin position="77"/>
        <end position="342"/>
    </location>
</feature>
<dbReference type="InterPro" id="IPR011009">
    <property type="entry name" value="Kinase-like_dom_sf"/>
</dbReference>
<keyword evidence="4" id="KW-1003">Cell membrane</keyword>
<keyword evidence="13" id="KW-0472">Membrane</keyword>
<evidence type="ECO:0000256" key="3">
    <source>
        <dbReference type="ARBA" id="ARBA00010217"/>
    </source>
</evidence>
<evidence type="ECO:0000256" key="16">
    <source>
        <dbReference type="PROSITE-ProRule" id="PRU10141"/>
    </source>
</evidence>
<dbReference type="InterPro" id="IPR008271">
    <property type="entry name" value="Ser/Thr_kinase_AS"/>
</dbReference>
<keyword evidence="7" id="KW-0812">Transmembrane</keyword>
<keyword evidence="5" id="KW-0723">Serine/threonine-protein kinase</keyword>
<comment type="similarity">
    <text evidence="3">In the C-terminal section; belongs to the protein kinase superfamily. Ser/Thr protein kinase family.</text>
</comment>
<evidence type="ECO:0000256" key="6">
    <source>
        <dbReference type="ARBA" id="ARBA00022679"/>
    </source>
</evidence>
<evidence type="ECO:0000313" key="18">
    <source>
        <dbReference type="EMBL" id="OQU92507.1"/>
    </source>
</evidence>
<organism evidence="18 19">
    <name type="scientific">Sorghum bicolor</name>
    <name type="common">Sorghum</name>
    <name type="synonym">Sorghum vulgare</name>
    <dbReference type="NCBI Taxonomy" id="4558"/>
    <lineage>
        <taxon>Eukaryota</taxon>
        <taxon>Viridiplantae</taxon>
        <taxon>Streptophyta</taxon>
        <taxon>Embryophyta</taxon>
        <taxon>Tracheophyta</taxon>
        <taxon>Spermatophyta</taxon>
        <taxon>Magnoliopsida</taxon>
        <taxon>Liliopsida</taxon>
        <taxon>Poales</taxon>
        <taxon>Poaceae</taxon>
        <taxon>PACMAD clade</taxon>
        <taxon>Panicoideae</taxon>
        <taxon>Andropogonodae</taxon>
        <taxon>Andropogoneae</taxon>
        <taxon>Sorghinae</taxon>
        <taxon>Sorghum</taxon>
    </lineage>
</organism>
<dbReference type="FunFam" id="3.30.200.20:FF:000039">
    <property type="entry name" value="receptor-like protein kinase FERONIA"/>
    <property type="match status" value="1"/>
</dbReference>
<dbReference type="GO" id="GO:0005886">
    <property type="term" value="C:plasma membrane"/>
    <property type="evidence" value="ECO:0000318"/>
    <property type="project" value="GO_Central"/>
</dbReference>
<keyword evidence="14" id="KW-0675">Receptor</keyword>
<dbReference type="FunFam" id="1.10.510.10:FF:000474">
    <property type="entry name" value="Wall-associated receptor kinase 3"/>
    <property type="match status" value="1"/>
</dbReference>
<evidence type="ECO:0000256" key="10">
    <source>
        <dbReference type="ARBA" id="ARBA00022777"/>
    </source>
</evidence>
<protein>
    <recommendedName>
        <fullName evidence="17">Protein kinase domain-containing protein</fullName>
    </recommendedName>
</protein>
<evidence type="ECO:0000256" key="14">
    <source>
        <dbReference type="ARBA" id="ARBA00023170"/>
    </source>
</evidence>
<comment type="similarity">
    <text evidence="2">In the N-terminal section; belongs to the leguminous lectin family.</text>
</comment>
<dbReference type="FunFam" id="1.10.510.10:FF:000240">
    <property type="entry name" value="Lectin-domain containing receptor kinase A4.3"/>
    <property type="match status" value="1"/>
</dbReference>
<dbReference type="GO" id="GO:0002229">
    <property type="term" value="P:defense response to oomycetes"/>
    <property type="evidence" value="ECO:0007669"/>
    <property type="project" value="UniProtKB-ARBA"/>
</dbReference>
<dbReference type="PROSITE" id="PS00108">
    <property type="entry name" value="PROTEIN_KINASE_ST"/>
    <property type="match status" value="1"/>
</dbReference>
<dbReference type="EMBL" id="CM000760">
    <property type="protein sequence ID" value="OQU92507.1"/>
    <property type="molecule type" value="Genomic_DNA"/>
</dbReference>
<keyword evidence="12" id="KW-1133">Transmembrane helix</keyword>
<dbReference type="GO" id="GO:0005524">
    <property type="term" value="F:ATP binding"/>
    <property type="evidence" value="ECO:0007669"/>
    <property type="project" value="UniProtKB-UniRule"/>
</dbReference>
<keyword evidence="15" id="KW-0325">Glycoprotein</keyword>
<dbReference type="FunFam" id="3.30.200.20:FF:000337">
    <property type="entry name" value="Wall-associated receptor kinase 3"/>
    <property type="match status" value="1"/>
</dbReference>
<feature type="binding site" evidence="16">
    <location>
        <position position="105"/>
    </location>
    <ligand>
        <name>ATP</name>
        <dbReference type="ChEBI" id="CHEBI:30616"/>
    </ligand>
</feature>
<dbReference type="SUPFAM" id="SSF56112">
    <property type="entry name" value="Protein kinase-like (PK-like)"/>
    <property type="match status" value="3"/>
</dbReference>
<feature type="domain" description="Protein kinase" evidence="17">
    <location>
        <begin position="699"/>
        <end position="967"/>
    </location>
</feature>
<keyword evidence="6" id="KW-0808">Transferase</keyword>
<evidence type="ECO:0000256" key="1">
    <source>
        <dbReference type="ARBA" id="ARBA00004251"/>
    </source>
</evidence>
<evidence type="ECO:0000259" key="17">
    <source>
        <dbReference type="PROSITE" id="PS50011"/>
    </source>
</evidence>
<dbReference type="AlphaFoldDB" id="A0A1Z5S9C0"/>
<dbReference type="PANTHER" id="PTHR27003">
    <property type="entry name" value="OS07G0166700 PROTEIN"/>
    <property type="match status" value="1"/>
</dbReference>
<dbReference type="Gene3D" id="3.30.200.20">
    <property type="entry name" value="Phosphorylase Kinase, domain 1"/>
    <property type="match status" value="3"/>
</dbReference>
<evidence type="ECO:0000256" key="15">
    <source>
        <dbReference type="ARBA" id="ARBA00023180"/>
    </source>
</evidence>
<comment type="subcellular location">
    <subcellularLocation>
        <location evidence="1">Cell membrane</location>
        <topology evidence="1">Single-pass type I membrane protein</topology>
    </subcellularLocation>
</comment>
<dbReference type="GO" id="GO:0004674">
    <property type="term" value="F:protein serine/threonine kinase activity"/>
    <property type="evidence" value="ECO:0007669"/>
    <property type="project" value="UniProtKB-KW"/>
</dbReference>
<dbReference type="PROSITE" id="PS50011">
    <property type="entry name" value="PROTEIN_KINASE_DOM"/>
    <property type="match status" value="3"/>
</dbReference>
<evidence type="ECO:0000256" key="7">
    <source>
        <dbReference type="ARBA" id="ARBA00022692"/>
    </source>
</evidence>
<reference evidence="19" key="2">
    <citation type="journal article" date="2018" name="Plant J.">
        <title>The Sorghum bicolor reference genome: improved assembly, gene annotations, a transcriptome atlas, and signatures of genome organization.</title>
        <authorList>
            <person name="McCormick R.F."/>
            <person name="Truong S.K."/>
            <person name="Sreedasyam A."/>
            <person name="Jenkins J."/>
            <person name="Shu S."/>
            <person name="Sims D."/>
            <person name="Kennedy M."/>
            <person name="Amirebrahimi M."/>
            <person name="Weers B.D."/>
            <person name="McKinley B."/>
            <person name="Mattison A."/>
            <person name="Morishige D.T."/>
            <person name="Grimwood J."/>
            <person name="Schmutz J."/>
            <person name="Mullet J.E."/>
        </authorList>
    </citation>
    <scope>NUCLEOTIDE SEQUENCE [LARGE SCALE GENOMIC DNA]</scope>
    <source>
        <strain evidence="19">cv. BTx623</strain>
    </source>
</reference>
<keyword evidence="10" id="KW-0418">Kinase</keyword>
<evidence type="ECO:0000256" key="2">
    <source>
        <dbReference type="ARBA" id="ARBA00008536"/>
    </source>
</evidence>
<dbReference type="ExpressionAtlas" id="A0A1Z5S9C0">
    <property type="expression patterns" value="baseline and differential"/>
</dbReference>
<evidence type="ECO:0000256" key="5">
    <source>
        <dbReference type="ARBA" id="ARBA00022527"/>
    </source>
</evidence>
<evidence type="ECO:0000256" key="9">
    <source>
        <dbReference type="ARBA" id="ARBA00022741"/>
    </source>
</evidence>
<accession>A0A1Z5S9C0</accession>
<dbReference type="Pfam" id="PF00069">
    <property type="entry name" value="Pkinase"/>
    <property type="match status" value="1"/>
</dbReference>
<evidence type="ECO:0000313" key="19">
    <source>
        <dbReference type="Proteomes" id="UP000000768"/>
    </source>
</evidence>
<dbReference type="GO" id="GO:0004714">
    <property type="term" value="F:transmembrane receptor protein tyrosine kinase activity"/>
    <property type="evidence" value="ECO:0007669"/>
    <property type="project" value="InterPro"/>
</dbReference>
<dbReference type="PANTHER" id="PTHR27003:SF357">
    <property type="entry name" value="PROTEIN KINASE DOMAIN-CONTAINING PROTEIN"/>
    <property type="match status" value="1"/>
</dbReference>
<name>A0A1Z5S9C0_SORBI</name>
<reference evidence="18 19" key="1">
    <citation type="journal article" date="2009" name="Nature">
        <title>The Sorghum bicolor genome and the diversification of grasses.</title>
        <authorList>
            <person name="Paterson A.H."/>
            <person name="Bowers J.E."/>
            <person name="Bruggmann R."/>
            <person name="Dubchak I."/>
            <person name="Grimwood J."/>
            <person name="Gundlach H."/>
            <person name="Haberer G."/>
            <person name="Hellsten U."/>
            <person name="Mitros T."/>
            <person name="Poliakov A."/>
            <person name="Schmutz J."/>
            <person name="Spannagl M."/>
            <person name="Tang H."/>
            <person name="Wang X."/>
            <person name="Wicker T."/>
            <person name="Bharti A.K."/>
            <person name="Chapman J."/>
            <person name="Feltus F.A."/>
            <person name="Gowik U."/>
            <person name="Grigoriev I.V."/>
            <person name="Lyons E."/>
            <person name="Maher C.A."/>
            <person name="Martis M."/>
            <person name="Narechania A."/>
            <person name="Otillar R.P."/>
            <person name="Penning B.W."/>
            <person name="Salamov A.A."/>
            <person name="Wang Y."/>
            <person name="Zhang L."/>
            <person name="Carpita N.C."/>
            <person name="Freeling M."/>
            <person name="Gingle A.R."/>
            <person name="Hash C.T."/>
            <person name="Keller B."/>
            <person name="Klein P."/>
            <person name="Kresovich S."/>
            <person name="McCann M.C."/>
            <person name="Ming R."/>
            <person name="Peterson D.G."/>
            <person name="Mehboob-ur-Rahman"/>
            <person name="Ware D."/>
            <person name="Westhoff P."/>
            <person name="Mayer K.F."/>
            <person name="Messing J."/>
            <person name="Rokhsar D.S."/>
        </authorList>
    </citation>
    <scope>NUCLEOTIDE SEQUENCE [LARGE SCALE GENOMIC DNA]</scope>
    <source>
        <strain evidence="19">cv. BTx623</strain>
    </source>
</reference>
<evidence type="ECO:0000256" key="11">
    <source>
        <dbReference type="ARBA" id="ARBA00022840"/>
    </source>
</evidence>
<sequence>MKLCVISLCSRPIGLDACAHARMALELEVYTVVIKEEESSRSKVMELIQEADRSKWMVHSNHSIRCFTQGDIERMSNNYRTSLGRGAFGEVYEGVLEDGSMVAVKRLIGSVKEQFAKELIIHREINHKNVVRLIGYCVEENVLVLVMEYIANGNLNDVLHDDSRPIPLDIRLRIAIECAEALAYMHSHMYTQVIHGDIKPGNILLDSNFHAKLSDFGISRVVNTDKTLYTNNVIGSIGYMDPLFSLDGRLTVKYDVYSFGAVLVELITRKKAVVENVNNVYAFSNALTRGVRGVREMLDVDIARKNNMKVLEGVAKLAGECLRMDRDKRPGMIVVAERLRVLQKSSYQDQGRQRVDLFSWAWKSIPAPAALVNIQANILPSDMCRQFSFAEMKSATNNFDNSLLVGKGGSGRVYCGQINGRKTNVAIKCMYTDTVVNEFYTEIEMMSKHRHRNLVPLIGYCIEEDAMILVYDYMASGSLHGHLHGEQKLPLSWKQRIEICIGAGHGLRYLHEQQIIYLNLKMKNILLDEEWVAKITDLSLSRTGTSVKTRVAGTHGYIDPEYLITGRPTEKSDVYSFGVVLLETLSAQRPYYSIRQDEQGHSLSSWTLRCKEEGNLDQIVDPCLMGIINLWSLNKFVEIALKCVALKGIDRPSMGDVISDLEHALQWQESADASESSILPSRLCRQFWFAEMEAVTNYFDKSLLIDSGSFDRVYHSQIDGVAITLVDVTHVYSVCAFHGLIEITSKLVHDHLVPLIGYCDEQEMMLLVYEYVAGGNLSEHLYGTRKPPLNWIQRMEICVGVARGLCYLHGWQLTHGAVRTSNILLDEECLAKITNLALPPNLLDNQASKVHETDGYIDPEYLHTGVHTEKSDVYCFGLVLLEVLFGRPVIKHQRLEEQIAWLLIRGVQQQTLDYLDQNVDPFLRGKINPQFLKKFFRTAAKCLAEKGIHRPSMRDVMSDLQYAHFSLKLGWITDDSGCMSDDAMDEGR</sequence>